<accession>A0A935UEM6</accession>
<protein>
    <submittedName>
        <fullName evidence="1">Uncharacterized protein</fullName>
    </submittedName>
</protein>
<dbReference type="Proteomes" id="UP000697998">
    <property type="component" value="Unassembled WGS sequence"/>
</dbReference>
<evidence type="ECO:0000313" key="2">
    <source>
        <dbReference type="Proteomes" id="UP000697998"/>
    </source>
</evidence>
<proteinExistence type="predicted"/>
<gene>
    <name evidence="1" type="ORF">IPJ27_04625</name>
</gene>
<sequence length="84" mass="9489">MSGFENYSHEMNELDHEIIHYAAICGVDLADQPAIHACLEEPHTTWADDKARQTLRGLLILRIKLETEMIEQGLSPRKLTSQGS</sequence>
<comment type="caution">
    <text evidence="1">The sequence shown here is derived from an EMBL/GenBank/DDBJ whole genome shotgun (WGS) entry which is preliminary data.</text>
</comment>
<organism evidence="1 2">
    <name type="scientific">Candidatus Accumulibacter proximus</name>
    <dbReference type="NCBI Taxonomy" id="2954385"/>
    <lineage>
        <taxon>Bacteria</taxon>
        <taxon>Pseudomonadati</taxon>
        <taxon>Pseudomonadota</taxon>
        <taxon>Betaproteobacteria</taxon>
        <taxon>Candidatus Accumulibacter</taxon>
    </lineage>
</organism>
<reference evidence="1 2" key="1">
    <citation type="submission" date="2020-10" db="EMBL/GenBank/DDBJ databases">
        <title>Connecting structure to function with the recovery of over 1000 high-quality activated sludge metagenome-assembled genomes encoding full-length rRNA genes using long-read sequencing.</title>
        <authorList>
            <person name="Singleton C.M."/>
            <person name="Petriglieri F."/>
            <person name="Kristensen J.M."/>
            <person name="Kirkegaard R.H."/>
            <person name="Michaelsen T.Y."/>
            <person name="Andersen M.H."/>
            <person name="Karst S.M."/>
            <person name="Dueholm M.S."/>
            <person name="Nielsen P.H."/>
            <person name="Albertsen M."/>
        </authorList>
    </citation>
    <scope>NUCLEOTIDE SEQUENCE [LARGE SCALE GENOMIC DNA]</scope>
    <source>
        <strain evidence="1">EsbW_18-Q3-R4-48_BATAC.285</strain>
    </source>
</reference>
<evidence type="ECO:0000313" key="1">
    <source>
        <dbReference type="EMBL" id="MBK7674091.1"/>
    </source>
</evidence>
<dbReference type="AlphaFoldDB" id="A0A935UEM6"/>
<name>A0A935UEM6_9PROT</name>
<dbReference type="EMBL" id="JADJMH010000002">
    <property type="protein sequence ID" value="MBK7674091.1"/>
    <property type="molecule type" value="Genomic_DNA"/>
</dbReference>